<keyword evidence="3" id="KW-1185">Reference proteome</keyword>
<keyword evidence="1" id="KW-0732">Signal</keyword>
<protein>
    <submittedName>
        <fullName evidence="2">Uncharacterized protein</fullName>
    </submittedName>
</protein>
<gene>
    <name evidence="2" type="ORF">ACFOJE_10470</name>
</gene>
<sequence length="188" mass="20809">MKYKTPAVVLLLALPLAANSITATAQSNDEKTDTSRFQMNEKFCEAGETQSSKYINSADSFILSCECNCTAQENRLWIVLRKTKATYQIDASKAVSTKEIENLDSIPDVFGLVPFCEKKPAANSTITILTKRPSANSSPLYCYSAQPFLEQDNKKCETAECKKISESLTETHDLLAQDLSAKKMSPLF</sequence>
<name>A0ABV7AU96_9GAMM</name>
<evidence type="ECO:0000256" key="1">
    <source>
        <dbReference type="SAM" id="SignalP"/>
    </source>
</evidence>
<comment type="caution">
    <text evidence="2">The sequence shown here is derived from an EMBL/GenBank/DDBJ whole genome shotgun (WGS) entry which is preliminary data.</text>
</comment>
<proteinExistence type="predicted"/>
<evidence type="ECO:0000313" key="3">
    <source>
        <dbReference type="Proteomes" id="UP001595457"/>
    </source>
</evidence>
<organism evidence="2 3">
    <name type="scientific">Azotobacter bryophylli</name>
    <dbReference type="NCBI Taxonomy" id="1986537"/>
    <lineage>
        <taxon>Bacteria</taxon>
        <taxon>Pseudomonadati</taxon>
        <taxon>Pseudomonadota</taxon>
        <taxon>Gammaproteobacteria</taxon>
        <taxon>Pseudomonadales</taxon>
        <taxon>Pseudomonadaceae</taxon>
        <taxon>Azotobacter</taxon>
    </lineage>
</organism>
<dbReference type="Proteomes" id="UP001595457">
    <property type="component" value="Unassembled WGS sequence"/>
</dbReference>
<dbReference type="EMBL" id="JBHRSJ010000017">
    <property type="protein sequence ID" value="MFC2972633.1"/>
    <property type="molecule type" value="Genomic_DNA"/>
</dbReference>
<reference evidence="3" key="1">
    <citation type="journal article" date="2019" name="Int. J. Syst. Evol. Microbiol.">
        <title>The Global Catalogue of Microorganisms (GCM) 10K type strain sequencing project: providing services to taxonomists for standard genome sequencing and annotation.</title>
        <authorList>
            <consortium name="The Broad Institute Genomics Platform"/>
            <consortium name="The Broad Institute Genome Sequencing Center for Infectious Disease"/>
            <person name="Wu L."/>
            <person name="Ma J."/>
        </authorList>
    </citation>
    <scope>NUCLEOTIDE SEQUENCE [LARGE SCALE GENOMIC DNA]</scope>
    <source>
        <strain evidence="3">KCTC 62195</strain>
    </source>
</reference>
<feature type="chain" id="PRO_5045926603" evidence="1">
    <location>
        <begin position="26"/>
        <end position="188"/>
    </location>
</feature>
<accession>A0ABV7AU96</accession>
<dbReference type="RefSeq" id="WP_377814278.1">
    <property type="nucleotide sequence ID" value="NZ_JBHRSJ010000017.1"/>
</dbReference>
<evidence type="ECO:0000313" key="2">
    <source>
        <dbReference type="EMBL" id="MFC2972633.1"/>
    </source>
</evidence>
<feature type="signal peptide" evidence="1">
    <location>
        <begin position="1"/>
        <end position="25"/>
    </location>
</feature>